<sequence>MLLGGRRIFRASHRHVRRIVCARRRRLFAAEPFAVATRPVRWRLMSRQALHFTRPRKNPQRGTARFCASSRFVSTRCRPLFRYVAIWFVGRSRSIQEAVCFARA</sequence>
<dbReference type="EMBL" id="CP000152">
    <property type="protein sequence ID" value="ABB10499.1"/>
    <property type="molecule type" value="Genomic_DNA"/>
</dbReference>
<reference evidence="1" key="1">
    <citation type="submission" date="2005-10" db="EMBL/GenBank/DDBJ databases">
        <title>Complete sequence of chromosome 2 of Burkholderia sp. 383.</title>
        <authorList>
            <consortium name="US DOE Joint Genome Institute"/>
            <person name="Copeland A."/>
            <person name="Lucas S."/>
            <person name="Lapidus A."/>
            <person name="Barry K."/>
            <person name="Detter J.C."/>
            <person name="Glavina T."/>
            <person name="Hammon N."/>
            <person name="Israni S."/>
            <person name="Pitluck S."/>
            <person name="Chain P."/>
            <person name="Malfatti S."/>
            <person name="Shin M."/>
            <person name="Vergez L."/>
            <person name="Schmutz J."/>
            <person name="Larimer F."/>
            <person name="Land M."/>
            <person name="Kyrpides N."/>
            <person name="Lykidis A."/>
            <person name="Richardson P."/>
        </authorList>
    </citation>
    <scope>NUCLEOTIDE SEQUENCE [LARGE SCALE GENOMIC DNA]</scope>
    <source>
        <strain evidence="1">383</strain>
    </source>
</reference>
<accession>Q39AL2</accession>
<protein>
    <submittedName>
        <fullName evidence="1">Uncharacterized protein</fullName>
    </submittedName>
</protein>
<dbReference type="PATRIC" id="fig|482957.22.peg.3971"/>
<proteinExistence type="predicted"/>
<dbReference type="HOGENOM" id="CLU_2244870_0_0_4"/>
<name>Q39AL2_BURL3</name>
<keyword evidence="2" id="KW-1185">Reference proteome</keyword>
<dbReference type="Proteomes" id="UP000002705">
    <property type="component" value="Chromosome 2"/>
</dbReference>
<dbReference type="AlphaFoldDB" id="Q39AL2"/>
<organism evidence="1 2">
    <name type="scientific">Burkholderia lata (strain ATCC 17760 / DSM 23089 / LMG 22485 / NCIMB 9086 / R18194 / 383)</name>
    <dbReference type="NCBI Taxonomy" id="482957"/>
    <lineage>
        <taxon>Bacteria</taxon>
        <taxon>Pseudomonadati</taxon>
        <taxon>Pseudomonadota</taxon>
        <taxon>Betaproteobacteria</taxon>
        <taxon>Burkholderiales</taxon>
        <taxon>Burkholderiaceae</taxon>
        <taxon>Burkholderia</taxon>
        <taxon>Burkholderia cepacia complex</taxon>
    </lineage>
</organism>
<dbReference type="KEGG" id="bur:Bcep18194_B0383"/>
<gene>
    <name evidence="1" type="ordered locus">Bcep18194_B0383</name>
</gene>
<evidence type="ECO:0000313" key="1">
    <source>
        <dbReference type="EMBL" id="ABB10499.1"/>
    </source>
</evidence>
<evidence type="ECO:0000313" key="2">
    <source>
        <dbReference type="Proteomes" id="UP000002705"/>
    </source>
</evidence>